<accession>A0A8J3JD62</accession>
<dbReference type="GO" id="GO:0004497">
    <property type="term" value="F:monooxygenase activity"/>
    <property type="evidence" value="ECO:0007669"/>
    <property type="project" value="UniProtKB-KW"/>
</dbReference>
<dbReference type="FunFam" id="1.10.630.10:FF:000018">
    <property type="entry name" value="Cytochrome P450 monooxygenase"/>
    <property type="match status" value="1"/>
</dbReference>
<dbReference type="PRINTS" id="PR00385">
    <property type="entry name" value="P450"/>
</dbReference>
<dbReference type="PRINTS" id="PR00359">
    <property type="entry name" value="BP450"/>
</dbReference>
<dbReference type="GO" id="GO:0005506">
    <property type="term" value="F:iron ion binding"/>
    <property type="evidence" value="ECO:0007669"/>
    <property type="project" value="InterPro"/>
</dbReference>
<dbReference type="InterPro" id="IPR002397">
    <property type="entry name" value="Cyt_P450_B"/>
</dbReference>
<keyword evidence="3 7" id="KW-0479">Metal-binding</keyword>
<dbReference type="AlphaFoldDB" id="A0A8J3JD62"/>
<comment type="caution">
    <text evidence="8">The sequence shown here is derived from an EMBL/GenBank/DDBJ whole genome shotgun (WGS) entry which is preliminary data.</text>
</comment>
<dbReference type="SUPFAM" id="SSF48264">
    <property type="entry name" value="Cytochrome P450"/>
    <property type="match status" value="1"/>
</dbReference>
<dbReference type="PANTHER" id="PTHR46696:SF1">
    <property type="entry name" value="CYTOCHROME P450 YJIB-RELATED"/>
    <property type="match status" value="1"/>
</dbReference>
<evidence type="ECO:0000313" key="9">
    <source>
        <dbReference type="Proteomes" id="UP000612808"/>
    </source>
</evidence>
<evidence type="ECO:0000256" key="1">
    <source>
        <dbReference type="ARBA" id="ARBA00010617"/>
    </source>
</evidence>
<gene>
    <name evidence="8" type="ORF">Aru02nite_71290</name>
</gene>
<dbReference type="InterPro" id="IPR001128">
    <property type="entry name" value="Cyt_P450"/>
</dbReference>
<dbReference type="InterPro" id="IPR036396">
    <property type="entry name" value="Cyt_P450_sf"/>
</dbReference>
<keyword evidence="9" id="KW-1185">Reference proteome</keyword>
<sequence length="368" mass="39829">MVSAQLPGDQRTWLLTRHEDVRAALADPALSSNRRNPGFPLRAFGVRPPADFPQPMIGLDGAAHSAARRPVISEFSVPRVHALRPRIQQIVDEAIDTLLAAGQPADLVRYLSLPVPSLVICELLGVPYADHEFFQSRSARLVNRAVDPDERMAAATEVREYLDGLVTEKEREPGDDLLGRQILRARADGTEDHGGLVSLAFLLLIAGHETTANMISLGTLALLTHPDQLGLVRDDPATTPLAVEELLRYFSIVDSGTARVAVADTEIGGQPIAAGEGVIALGLAANRDPQVFERPDDLDVTRGARHHVAFGFGPHQCLGQNLARAELTIVFDTLLRRVPTLALAGGVEDIPTKQDATIYGCYELPVTW</sequence>
<evidence type="ECO:0000256" key="6">
    <source>
        <dbReference type="ARBA" id="ARBA00023033"/>
    </source>
</evidence>
<keyword evidence="4 7" id="KW-0560">Oxidoreductase</keyword>
<dbReference type="PANTHER" id="PTHR46696">
    <property type="entry name" value="P450, PUTATIVE (EUROFUNG)-RELATED"/>
    <property type="match status" value="1"/>
</dbReference>
<evidence type="ECO:0000256" key="2">
    <source>
        <dbReference type="ARBA" id="ARBA00022617"/>
    </source>
</evidence>
<keyword evidence="6 7" id="KW-0503">Monooxygenase</keyword>
<reference evidence="8" key="1">
    <citation type="submission" date="2021-01" db="EMBL/GenBank/DDBJ databases">
        <title>Whole genome shotgun sequence of Actinocatenispora rupis NBRC 107355.</title>
        <authorList>
            <person name="Komaki H."/>
            <person name="Tamura T."/>
        </authorList>
    </citation>
    <scope>NUCLEOTIDE SEQUENCE</scope>
    <source>
        <strain evidence="8">NBRC 107355</strain>
    </source>
</reference>
<keyword evidence="5 7" id="KW-0408">Iron</keyword>
<dbReference type="CDD" id="cd11030">
    <property type="entry name" value="CYP105-like"/>
    <property type="match status" value="1"/>
</dbReference>
<dbReference type="PROSITE" id="PS00086">
    <property type="entry name" value="CYTOCHROME_P450"/>
    <property type="match status" value="1"/>
</dbReference>
<name>A0A8J3JD62_9ACTN</name>
<dbReference type="InterPro" id="IPR017972">
    <property type="entry name" value="Cyt_P450_CS"/>
</dbReference>
<proteinExistence type="inferred from homology"/>
<dbReference type="Gene3D" id="1.10.630.10">
    <property type="entry name" value="Cytochrome P450"/>
    <property type="match status" value="1"/>
</dbReference>
<dbReference type="EMBL" id="BOMB01000055">
    <property type="protein sequence ID" value="GID16240.1"/>
    <property type="molecule type" value="Genomic_DNA"/>
</dbReference>
<evidence type="ECO:0000256" key="4">
    <source>
        <dbReference type="ARBA" id="ARBA00023002"/>
    </source>
</evidence>
<protein>
    <submittedName>
        <fullName evidence="8">Cytochrome P450</fullName>
    </submittedName>
</protein>
<dbReference type="GO" id="GO:0020037">
    <property type="term" value="F:heme binding"/>
    <property type="evidence" value="ECO:0007669"/>
    <property type="project" value="InterPro"/>
</dbReference>
<evidence type="ECO:0000313" key="8">
    <source>
        <dbReference type="EMBL" id="GID16240.1"/>
    </source>
</evidence>
<comment type="similarity">
    <text evidence="1 7">Belongs to the cytochrome P450 family.</text>
</comment>
<evidence type="ECO:0000256" key="3">
    <source>
        <dbReference type="ARBA" id="ARBA00022723"/>
    </source>
</evidence>
<dbReference type="GO" id="GO:0017000">
    <property type="term" value="P:antibiotic biosynthetic process"/>
    <property type="evidence" value="ECO:0007669"/>
    <property type="project" value="UniProtKB-ARBA"/>
</dbReference>
<evidence type="ECO:0000256" key="7">
    <source>
        <dbReference type="RuleBase" id="RU000461"/>
    </source>
</evidence>
<evidence type="ECO:0000256" key="5">
    <source>
        <dbReference type="ARBA" id="ARBA00023004"/>
    </source>
</evidence>
<dbReference type="GO" id="GO:0016705">
    <property type="term" value="F:oxidoreductase activity, acting on paired donors, with incorporation or reduction of molecular oxygen"/>
    <property type="evidence" value="ECO:0007669"/>
    <property type="project" value="InterPro"/>
</dbReference>
<keyword evidence="2 7" id="KW-0349">Heme</keyword>
<organism evidence="8 9">
    <name type="scientific">Actinocatenispora rupis</name>
    <dbReference type="NCBI Taxonomy" id="519421"/>
    <lineage>
        <taxon>Bacteria</taxon>
        <taxon>Bacillati</taxon>
        <taxon>Actinomycetota</taxon>
        <taxon>Actinomycetes</taxon>
        <taxon>Micromonosporales</taxon>
        <taxon>Micromonosporaceae</taxon>
        <taxon>Actinocatenispora</taxon>
    </lineage>
</organism>
<dbReference type="Proteomes" id="UP000612808">
    <property type="component" value="Unassembled WGS sequence"/>
</dbReference>
<dbReference type="Pfam" id="PF00067">
    <property type="entry name" value="p450"/>
    <property type="match status" value="1"/>
</dbReference>